<dbReference type="EMBL" id="CP036339">
    <property type="protein sequence ID" value="QDT75659.1"/>
    <property type="molecule type" value="Genomic_DNA"/>
</dbReference>
<organism evidence="10 11">
    <name type="scientific">Lacipirellula limnantheis</name>
    <dbReference type="NCBI Taxonomy" id="2528024"/>
    <lineage>
        <taxon>Bacteria</taxon>
        <taxon>Pseudomonadati</taxon>
        <taxon>Planctomycetota</taxon>
        <taxon>Planctomycetia</taxon>
        <taxon>Pirellulales</taxon>
        <taxon>Lacipirellulaceae</taxon>
        <taxon>Lacipirellula</taxon>
    </lineage>
</organism>
<comment type="subcellular location">
    <subcellularLocation>
        <location evidence="1">Secreted</location>
    </subcellularLocation>
</comment>
<dbReference type="ESTHER" id="9bact-a0a517u4v9">
    <property type="family name" value="Esterase_phb"/>
</dbReference>
<evidence type="ECO:0000256" key="7">
    <source>
        <dbReference type="ARBA" id="ARBA00023326"/>
    </source>
</evidence>
<dbReference type="Gene3D" id="3.40.50.1820">
    <property type="entry name" value="alpha/beta hydrolase"/>
    <property type="match status" value="1"/>
</dbReference>
<dbReference type="InterPro" id="IPR001375">
    <property type="entry name" value="Peptidase_S9_cat"/>
</dbReference>
<dbReference type="GO" id="GO:0005576">
    <property type="term" value="C:extracellular region"/>
    <property type="evidence" value="ECO:0007669"/>
    <property type="project" value="UniProtKB-SubCell"/>
</dbReference>
<evidence type="ECO:0000256" key="5">
    <source>
        <dbReference type="ARBA" id="ARBA00022801"/>
    </source>
</evidence>
<dbReference type="InterPro" id="IPR029058">
    <property type="entry name" value="AB_hydrolase_fold"/>
</dbReference>
<proteinExistence type="predicted"/>
<evidence type="ECO:0000256" key="8">
    <source>
        <dbReference type="SAM" id="SignalP"/>
    </source>
</evidence>
<dbReference type="PANTHER" id="PTHR38050:SF2">
    <property type="entry name" value="FERULOYL ESTERASE C-RELATED"/>
    <property type="match status" value="1"/>
</dbReference>
<keyword evidence="4 8" id="KW-0732">Signal</keyword>
<evidence type="ECO:0000313" key="11">
    <source>
        <dbReference type="Proteomes" id="UP000317909"/>
    </source>
</evidence>
<feature type="domain" description="Peptidase S9 prolyl oligopeptidase catalytic" evidence="9">
    <location>
        <begin position="87"/>
        <end position="179"/>
    </location>
</feature>
<dbReference type="GO" id="GO:0030600">
    <property type="term" value="F:feruloyl esterase activity"/>
    <property type="evidence" value="ECO:0007669"/>
    <property type="project" value="InterPro"/>
</dbReference>
<keyword evidence="3" id="KW-0858">Xylan degradation</keyword>
<dbReference type="GO" id="GO:0045493">
    <property type="term" value="P:xylan catabolic process"/>
    <property type="evidence" value="ECO:0007669"/>
    <property type="project" value="UniProtKB-KW"/>
</dbReference>
<dbReference type="AlphaFoldDB" id="A0A517U4V9"/>
<evidence type="ECO:0000256" key="6">
    <source>
        <dbReference type="ARBA" id="ARBA00023277"/>
    </source>
</evidence>
<feature type="chain" id="PRO_5022026337" evidence="8">
    <location>
        <begin position="20"/>
        <end position="311"/>
    </location>
</feature>
<evidence type="ECO:0000256" key="1">
    <source>
        <dbReference type="ARBA" id="ARBA00004613"/>
    </source>
</evidence>
<reference evidence="10 11" key="1">
    <citation type="submission" date="2019-02" db="EMBL/GenBank/DDBJ databases">
        <title>Deep-cultivation of Planctomycetes and their phenomic and genomic characterization uncovers novel biology.</title>
        <authorList>
            <person name="Wiegand S."/>
            <person name="Jogler M."/>
            <person name="Boedeker C."/>
            <person name="Pinto D."/>
            <person name="Vollmers J."/>
            <person name="Rivas-Marin E."/>
            <person name="Kohn T."/>
            <person name="Peeters S.H."/>
            <person name="Heuer A."/>
            <person name="Rast P."/>
            <person name="Oberbeckmann S."/>
            <person name="Bunk B."/>
            <person name="Jeske O."/>
            <person name="Meyerdierks A."/>
            <person name="Storesund J.E."/>
            <person name="Kallscheuer N."/>
            <person name="Luecker S."/>
            <person name="Lage O.M."/>
            <person name="Pohl T."/>
            <person name="Merkel B.J."/>
            <person name="Hornburger P."/>
            <person name="Mueller R.-W."/>
            <person name="Bruemmer F."/>
            <person name="Labrenz M."/>
            <person name="Spormann A.M."/>
            <person name="Op den Camp H."/>
            <person name="Overmann J."/>
            <person name="Amann R."/>
            <person name="Jetten M.S.M."/>
            <person name="Mascher T."/>
            <person name="Medema M.H."/>
            <person name="Devos D.P."/>
            <person name="Kaster A.-K."/>
            <person name="Ovreas L."/>
            <person name="Rohde M."/>
            <person name="Galperin M.Y."/>
            <person name="Jogler C."/>
        </authorList>
    </citation>
    <scope>NUCLEOTIDE SEQUENCE [LARGE SCALE GENOMIC DNA]</scope>
    <source>
        <strain evidence="10 11">I41</strain>
    </source>
</reference>
<evidence type="ECO:0000259" key="9">
    <source>
        <dbReference type="Pfam" id="PF00326"/>
    </source>
</evidence>
<dbReference type="KEGG" id="llh:I41_48990"/>
<keyword evidence="7" id="KW-0624">Polysaccharide degradation</keyword>
<evidence type="ECO:0000256" key="3">
    <source>
        <dbReference type="ARBA" id="ARBA00022651"/>
    </source>
</evidence>
<sequence length="311" mass="33174" precursor="true">MRKSLIVLIVGLLASSALAQEPPKQPDPLGPGDHTRTVLMGEQKRTYLVHVPKKYDPKSPSPVVLALHGAAMNGPMMVWFSGLNKTSDEAGFVVAYPSGTGTGPFLTWNAGGFTGKMAEGKSDDVAFVGKLLDDLGTVVKVDEKRVYACGMSNGGMMSYRLAAELSDRIAAIAPVAGTIAIEDSKPKRPVPVIHFHGSKDNIVPFETAKGKASSFMKLKGVEDSIQTWVKLNACDQKPKTETISADGDEMTVTSTTYGGGKDGSEVVLVVIEGGGHTWPGQRPPVGFIGKSATNVSANDLMWNFFQRHELK</sequence>
<evidence type="ECO:0000313" key="10">
    <source>
        <dbReference type="EMBL" id="QDT75659.1"/>
    </source>
</evidence>
<dbReference type="InterPro" id="IPR043595">
    <property type="entry name" value="FaeB/C/D"/>
</dbReference>
<keyword evidence="2" id="KW-0964">Secreted</keyword>
<feature type="signal peptide" evidence="8">
    <location>
        <begin position="1"/>
        <end position="19"/>
    </location>
</feature>
<protein>
    <submittedName>
        <fullName evidence="10">Alpha/beta hydrolase family protein</fullName>
    </submittedName>
</protein>
<gene>
    <name evidence="10" type="ORF">I41_48990</name>
</gene>
<keyword evidence="6" id="KW-0119">Carbohydrate metabolism</keyword>
<dbReference type="Pfam" id="PF00326">
    <property type="entry name" value="Peptidase_S9"/>
    <property type="match status" value="1"/>
</dbReference>
<dbReference type="SUPFAM" id="SSF53474">
    <property type="entry name" value="alpha/beta-Hydrolases"/>
    <property type="match status" value="1"/>
</dbReference>
<name>A0A517U4V9_9BACT</name>
<evidence type="ECO:0000256" key="2">
    <source>
        <dbReference type="ARBA" id="ARBA00022525"/>
    </source>
</evidence>
<evidence type="ECO:0000256" key="4">
    <source>
        <dbReference type="ARBA" id="ARBA00022729"/>
    </source>
</evidence>
<accession>A0A517U4V9</accession>
<dbReference type="RefSeq" id="WP_145435415.1">
    <property type="nucleotide sequence ID" value="NZ_CP036339.1"/>
</dbReference>
<keyword evidence="5 10" id="KW-0378">Hydrolase</keyword>
<dbReference type="PANTHER" id="PTHR38050">
    <property type="match status" value="1"/>
</dbReference>
<keyword evidence="11" id="KW-1185">Reference proteome</keyword>
<dbReference type="Proteomes" id="UP000317909">
    <property type="component" value="Chromosome"/>
</dbReference>
<dbReference type="OrthoDB" id="9764953at2"/>